<dbReference type="AlphaFoldDB" id="A0AA37I3I4"/>
<dbReference type="GeneID" id="31500993"/>
<dbReference type="RefSeq" id="WP_013065565.1">
    <property type="nucleotide sequence ID" value="NZ_BPTT01000001.1"/>
</dbReference>
<organism evidence="1 2">
    <name type="scientific">Xylanibacter ruminicola</name>
    <name type="common">Prevotella ruminicola</name>
    <dbReference type="NCBI Taxonomy" id="839"/>
    <lineage>
        <taxon>Bacteria</taxon>
        <taxon>Pseudomonadati</taxon>
        <taxon>Bacteroidota</taxon>
        <taxon>Bacteroidia</taxon>
        <taxon>Bacteroidales</taxon>
        <taxon>Prevotellaceae</taxon>
        <taxon>Xylanibacter</taxon>
    </lineage>
</organism>
<name>A0AA37I3I4_XYLRU</name>
<reference evidence="1" key="1">
    <citation type="submission" date="2021-08" db="EMBL/GenBank/DDBJ databases">
        <title>Prevotella lacticifex sp. nov., isolated from rumen of cow.</title>
        <authorList>
            <person name="Shinkai T."/>
            <person name="Ikeyama N."/>
            <person name="Kumagai M."/>
            <person name="Ohmori H."/>
            <person name="Sakamoto M."/>
            <person name="Ohkuma M."/>
            <person name="Mitsumori M."/>
        </authorList>
    </citation>
    <scope>NUCLEOTIDE SEQUENCE</scope>
    <source>
        <strain evidence="1">JCM 8259</strain>
    </source>
</reference>
<evidence type="ECO:0000313" key="1">
    <source>
        <dbReference type="EMBL" id="GJG33864.1"/>
    </source>
</evidence>
<sequence>MRILFLVYHGFSEHSGISKKIHYQVKGLRENGHDVRLCYYGFAENGHRCRYIDGTILKDYGVGRLAALRQRINYECIYNYCIHENIEFIYARSFMNASPWLVSLFKKVKGAGIRAVTEIPTYPYDSEFSPHIWKQPLRLILDKFFRCSLYRYMDAMVTFSDATEIFGQRTINISNGVDFDSIPLHNYQFPTDGSIHLIGVAEVHIWHGYDRLIAGIGEYYKNTQNPRQVFFHIVGGVHPHQRYKDNHFHPGLQVIIDKYKIQDYIIFHGQLFGEELDKVFNVSCFAIGSLARHRSGITVIKTLKNREYATRGIPFIYSEQDSDFDHQSYVLKAPADESPIDIQKIIDFVNKFTMKPEYIRKTVEHLKWENQMQRVLDAVF</sequence>
<comment type="caution">
    <text evidence="1">The sequence shown here is derived from an EMBL/GenBank/DDBJ whole genome shotgun (WGS) entry which is preliminary data.</text>
</comment>
<dbReference type="GO" id="GO:0016740">
    <property type="term" value="F:transferase activity"/>
    <property type="evidence" value="ECO:0007669"/>
    <property type="project" value="UniProtKB-KW"/>
</dbReference>
<dbReference type="Proteomes" id="UP000887097">
    <property type="component" value="Unassembled WGS sequence"/>
</dbReference>
<dbReference type="Gene3D" id="3.40.50.2000">
    <property type="entry name" value="Glycogen Phosphorylase B"/>
    <property type="match status" value="2"/>
</dbReference>
<protein>
    <submittedName>
        <fullName evidence="1">Glycosyl transferase</fullName>
    </submittedName>
</protein>
<dbReference type="OMA" id="MEIPTYP"/>
<keyword evidence="1" id="KW-0808">Transferase</keyword>
<accession>A0AA37I3I4</accession>
<proteinExistence type="predicted"/>
<dbReference type="EMBL" id="BPTT01000001">
    <property type="protein sequence ID" value="GJG33864.1"/>
    <property type="molecule type" value="Genomic_DNA"/>
</dbReference>
<evidence type="ECO:0000313" key="2">
    <source>
        <dbReference type="Proteomes" id="UP000887097"/>
    </source>
</evidence>
<gene>
    <name evidence="1" type="ORF">PRMUPPPA20_19730</name>
</gene>
<dbReference type="SUPFAM" id="SSF53756">
    <property type="entry name" value="UDP-Glycosyltransferase/glycogen phosphorylase"/>
    <property type="match status" value="1"/>
</dbReference>